<dbReference type="RefSeq" id="WP_051498011.1">
    <property type="nucleotide sequence ID" value="NZ_CBTK010000282.1"/>
</dbReference>
<comment type="caution">
    <text evidence="2">The sequence shown here is derived from an EMBL/GenBank/DDBJ whole genome shotgun (WGS) entry which is preliminary data.</text>
</comment>
<reference evidence="2 3" key="1">
    <citation type="journal article" date="2014" name="ISME J.">
        <title>Candidatus Competibacter-lineage genomes retrieved from metagenomes reveal functional metabolic diversity.</title>
        <authorList>
            <person name="McIlroy S.J."/>
            <person name="Albertsen M."/>
            <person name="Andresen E.K."/>
            <person name="Saunders A.M."/>
            <person name="Kristiansen R."/>
            <person name="Stokholm-Bjerregaard M."/>
            <person name="Nielsen K.L."/>
            <person name="Nielsen P.H."/>
        </authorList>
    </citation>
    <scope>NUCLEOTIDE SEQUENCE [LARGE SCALE GENOMIC DNA]</scope>
    <source>
        <strain evidence="2 3">Run_B_J11</strain>
    </source>
</reference>
<protein>
    <recommendedName>
        <fullName evidence="1">Type II methyltransferase M.Eco57I C-terminal domain-containing protein</fullName>
    </recommendedName>
</protein>
<proteinExistence type="predicted"/>
<evidence type="ECO:0000313" key="2">
    <source>
        <dbReference type="EMBL" id="CDH46920.1"/>
    </source>
</evidence>
<dbReference type="OrthoDB" id="9784823at2"/>
<gene>
    <name evidence="2" type="ORF">BN874_650001</name>
</gene>
<dbReference type="InterPro" id="IPR054520">
    <property type="entry name" value="M_Eco57I_C"/>
</dbReference>
<organism evidence="2 3">
    <name type="scientific">Candidatus Contendobacter odensis Run_B_J11</name>
    <dbReference type="NCBI Taxonomy" id="1400861"/>
    <lineage>
        <taxon>Bacteria</taxon>
        <taxon>Pseudomonadati</taxon>
        <taxon>Pseudomonadota</taxon>
        <taxon>Gammaproteobacteria</taxon>
        <taxon>Candidatus Competibacteraceae</taxon>
        <taxon>Candidatus Contendibacter</taxon>
    </lineage>
</organism>
<accession>A0A7U7GF28</accession>
<keyword evidence="3" id="KW-1185">Reference proteome</keyword>
<evidence type="ECO:0000313" key="3">
    <source>
        <dbReference type="Proteomes" id="UP000019184"/>
    </source>
</evidence>
<dbReference type="AlphaFoldDB" id="A0A7U7GF28"/>
<feature type="domain" description="Type II methyltransferase M.Eco57I C-terminal" evidence="1">
    <location>
        <begin position="72"/>
        <end position="275"/>
    </location>
</feature>
<dbReference type="Proteomes" id="UP000019184">
    <property type="component" value="Unassembled WGS sequence"/>
</dbReference>
<dbReference type="EMBL" id="CBTK010000282">
    <property type="protein sequence ID" value="CDH46920.1"/>
    <property type="molecule type" value="Genomic_DNA"/>
</dbReference>
<name>A0A7U7GF28_9GAMM</name>
<dbReference type="Pfam" id="PF22837">
    <property type="entry name" value="M_Eco57I_C"/>
    <property type="match status" value="1"/>
</dbReference>
<sequence length="310" mass="35027">MLAPFGSLTSLEKSTKKSINWIKVRKETNELFDYFSANAHNSETLYPNLDITERDISEALTTGLSRKPATVSPSIYKLGAFAKVMRGIATGSNEFFFLTRKQAKQLGIIQEYLKTAVGRTRDVTTSIITTEDIDKLDQKGRPTLLLCLSDQSTTILPLALQNYIKQGEEKRLHEKVLILTRNPWYKMERREPPPFLFAYLGRRSTRFIKNEAGIIPLTGFLCLYPHSQDSAYIANLWQVLQHEETVNNLALVGKSYGSGAIKVEPKALANLPLPKHLVDRYLSPVPTRSPSYSQPDQEKPTLLPQLILFT</sequence>
<evidence type="ECO:0000259" key="1">
    <source>
        <dbReference type="Pfam" id="PF22837"/>
    </source>
</evidence>